<feature type="binding site" evidence="1">
    <location>
        <begin position="17"/>
        <end position="26"/>
    </location>
    <ligand>
        <name>substrate</name>
    </ligand>
</feature>
<keyword evidence="1" id="KW-0056">Arginine metabolism</keyword>
<dbReference type="HAMAP" id="MF_01172">
    <property type="entry name" value="AstB"/>
    <property type="match status" value="1"/>
</dbReference>
<dbReference type="AlphaFoldDB" id="A0A0W0TWT6"/>
<comment type="pathway">
    <text evidence="1">Amino-acid degradation; L-arginine degradation via AST pathway; L-glutamate and succinate from L-arginine: step 2/5.</text>
</comment>
<feature type="binding site" evidence="1">
    <location>
        <position position="214"/>
    </location>
    <ligand>
        <name>substrate</name>
    </ligand>
</feature>
<reference evidence="3 4" key="1">
    <citation type="submission" date="2015-11" db="EMBL/GenBank/DDBJ databases">
        <title>Genomic analysis of 38 Legionella species identifies large and diverse effector repertoires.</title>
        <authorList>
            <person name="Burstein D."/>
            <person name="Amaro F."/>
            <person name="Zusman T."/>
            <person name="Lifshitz Z."/>
            <person name="Cohen O."/>
            <person name="Gilbert J.A."/>
            <person name="Pupko T."/>
            <person name="Shuman H.A."/>
            <person name="Segal G."/>
        </authorList>
    </citation>
    <scope>NUCLEOTIDE SEQUENCE [LARGE SCALE GENOMIC DNA]</scope>
    <source>
        <strain evidence="3 4">ATCC 49504</strain>
    </source>
</reference>
<sequence length="446" mass="49126">MPELNLDGLVGPTHHYAGLSEGNLASTSNARKPANPQAAALQGIAKMRHLTEAGIPQGILPPHARPNLPLLHSLGFTGDMHQCLAKAAHEAPMLLSAAFSASSMWTANAATVSPAADTADGRVHFTAANLVTNLHRHQEADFSAFLLARIFENAEYFCHHAPLPRTSAMGDEGAANHNRLCATHDSEGLHLFVYGKQALLRHSQHAGPRRYPARQTLEASEAIARRHLLNPERVVYACQNPRAIDAGVFHNDVIATVNESVMLMHEDAFVDQEALLETLKRMVNFPLMVITASREDFSLSDAVESYLFNSQLITCPDGGMMLIAPVECRENERVHAFVERMLQDASNPVNQVHYLDLRQSMRNGGGPACLRLRVPLTGMALQNMHQGVLATPERLNALEVWVRRHYRDRLEATDLVSSAFVRECEEALDALTQLLDLGSVYPFQQE</sequence>
<dbReference type="OrthoDB" id="248552at2"/>
<dbReference type="GO" id="GO:0019544">
    <property type="term" value="P:L-arginine catabolic process to L-glutamate"/>
    <property type="evidence" value="ECO:0007669"/>
    <property type="project" value="UniProtKB-UniRule"/>
</dbReference>
<dbReference type="PANTHER" id="PTHR30420">
    <property type="entry name" value="N-SUCCINYLARGININE DIHYDROLASE"/>
    <property type="match status" value="1"/>
</dbReference>
<feature type="binding site" evidence="1">
    <location>
        <position position="252"/>
    </location>
    <ligand>
        <name>substrate</name>
    </ligand>
</feature>
<dbReference type="Pfam" id="PF04996">
    <property type="entry name" value="AstB"/>
    <property type="match status" value="1"/>
</dbReference>
<dbReference type="EC" id="3.5.3.23" evidence="1 2"/>
<dbReference type="EMBL" id="LNYC01000037">
    <property type="protein sequence ID" value="KTD00164.1"/>
    <property type="molecule type" value="Genomic_DNA"/>
</dbReference>
<dbReference type="NCBIfam" id="TIGR03241">
    <property type="entry name" value="arg_catab_astB"/>
    <property type="match status" value="1"/>
</dbReference>
<feature type="binding site" evidence="1">
    <location>
        <position position="363"/>
    </location>
    <ligand>
        <name>substrate</name>
    </ligand>
</feature>
<evidence type="ECO:0000256" key="1">
    <source>
        <dbReference type="HAMAP-Rule" id="MF_01172"/>
    </source>
</evidence>
<organism evidence="3 4">
    <name type="scientific">Legionella geestiana</name>
    <dbReference type="NCBI Taxonomy" id="45065"/>
    <lineage>
        <taxon>Bacteria</taxon>
        <taxon>Pseudomonadati</taxon>
        <taxon>Pseudomonadota</taxon>
        <taxon>Gammaproteobacteria</taxon>
        <taxon>Legionellales</taxon>
        <taxon>Legionellaceae</taxon>
        <taxon>Legionella</taxon>
    </lineage>
</organism>
<proteinExistence type="inferred from homology"/>
<accession>A0A0W0TWT6</accession>
<comment type="subunit">
    <text evidence="1">Homodimer.</text>
</comment>
<comment type="catalytic activity">
    <reaction evidence="1">
        <text>N(2)-succinyl-L-arginine + 2 H2O + 2 H(+) = N(2)-succinyl-L-ornithine + 2 NH4(+) + CO2</text>
        <dbReference type="Rhea" id="RHEA:19533"/>
        <dbReference type="ChEBI" id="CHEBI:15377"/>
        <dbReference type="ChEBI" id="CHEBI:15378"/>
        <dbReference type="ChEBI" id="CHEBI:16526"/>
        <dbReference type="ChEBI" id="CHEBI:28938"/>
        <dbReference type="ChEBI" id="CHEBI:58241"/>
        <dbReference type="ChEBI" id="CHEBI:58514"/>
        <dbReference type="EC" id="3.5.3.23"/>
    </reaction>
</comment>
<dbReference type="InterPro" id="IPR007079">
    <property type="entry name" value="SuccinylArg_d-Hdrlase_AstB"/>
</dbReference>
<dbReference type="PANTHER" id="PTHR30420:SF2">
    <property type="entry name" value="N-SUCCINYLARGININE DIHYDROLASE"/>
    <property type="match status" value="1"/>
</dbReference>
<dbReference type="Gene3D" id="3.75.10.20">
    <property type="entry name" value="Succinylarginine dihydrolase"/>
    <property type="match status" value="1"/>
</dbReference>
<dbReference type="RefSeq" id="WP_035903366.1">
    <property type="nucleotide sequence ID" value="NZ_CAAAHN010000001.1"/>
</dbReference>
<dbReference type="GO" id="GO:0019545">
    <property type="term" value="P:L-arginine catabolic process to succinate"/>
    <property type="evidence" value="ECO:0007669"/>
    <property type="project" value="UniProtKB-UniRule"/>
</dbReference>
<gene>
    <name evidence="1 3" type="primary">astB</name>
    <name evidence="3" type="ORF">Lgee_1076</name>
</gene>
<evidence type="ECO:0000313" key="3">
    <source>
        <dbReference type="EMBL" id="KTD00164.1"/>
    </source>
</evidence>
<dbReference type="GO" id="GO:0009015">
    <property type="term" value="F:N-succinylarginine dihydrolase activity"/>
    <property type="evidence" value="ECO:0007669"/>
    <property type="project" value="UniProtKB-UniRule"/>
</dbReference>
<dbReference type="Proteomes" id="UP000054785">
    <property type="component" value="Unassembled WGS sequence"/>
</dbReference>
<comment type="function">
    <text evidence="1">Catalyzes the hydrolysis of N(2)-succinylarginine into N(2)-succinylornithine, ammonia and CO(2).</text>
</comment>
<protein>
    <recommendedName>
        <fullName evidence="1 2">N-succinylarginine dihydrolase</fullName>
        <ecNumber evidence="1 2">3.5.3.23</ecNumber>
    </recommendedName>
</protein>
<feature type="binding site" evidence="1">
    <location>
        <begin position="135"/>
        <end position="136"/>
    </location>
    <ligand>
        <name>substrate</name>
    </ligand>
</feature>
<evidence type="ECO:0000256" key="2">
    <source>
        <dbReference type="NCBIfam" id="TIGR03241"/>
    </source>
</evidence>
<keyword evidence="4" id="KW-1185">Reference proteome</keyword>
<dbReference type="PATRIC" id="fig|45065.4.peg.1152"/>
<dbReference type="InterPro" id="IPR037031">
    <property type="entry name" value="AstB_sf"/>
</dbReference>
<dbReference type="UniPathway" id="UPA00185">
    <property type="reaction ID" value="UER00280"/>
</dbReference>
<feature type="active site" evidence="1">
    <location>
        <position position="172"/>
    </location>
</feature>
<dbReference type="NCBIfam" id="NF009789">
    <property type="entry name" value="PRK13281.1"/>
    <property type="match status" value="1"/>
</dbReference>
<dbReference type="SUPFAM" id="SSF55909">
    <property type="entry name" value="Pentein"/>
    <property type="match status" value="1"/>
</dbReference>
<name>A0A0W0TWT6_9GAMM</name>
<keyword evidence="1 3" id="KW-0378">Hydrolase</keyword>
<feature type="binding site" evidence="1">
    <location>
        <position position="108"/>
    </location>
    <ligand>
        <name>substrate</name>
    </ligand>
</feature>
<feature type="active site" evidence="1">
    <location>
        <position position="250"/>
    </location>
</feature>
<comment type="similarity">
    <text evidence="1">Belongs to the succinylarginine dihydrolase family.</text>
</comment>
<evidence type="ECO:0000313" key="4">
    <source>
        <dbReference type="Proteomes" id="UP000054785"/>
    </source>
</evidence>
<feature type="active site" description="Nucleophile" evidence="1">
    <location>
        <position position="369"/>
    </location>
</feature>
<dbReference type="STRING" id="45065.Lgee_1076"/>
<comment type="caution">
    <text evidence="3">The sequence shown here is derived from an EMBL/GenBank/DDBJ whole genome shotgun (WGS) entry which is preliminary data.</text>
</comment>